<evidence type="ECO:0000313" key="2">
    <source>
        <dbReference type="EMBL" id="MBE0370284.1"/>
    </source>
</evidence>
<keyword evidence="1" id="KW-0812">Transmembrane</keyword>
<sequence length="44" mass="5116">MFSIHLQCTAVGLRHIIMSLIAVMLRSLAKLLRVMEKWRSMIDC</sequence>
<gene>
    <name evidence="2" type="ORF">PAUR_b0280</name>
</gene>
<accession>A0ABR9EH63</accession>
<dbReference type="EMBL" id="AQGV01000015">
    <property type="protein sequence ID" value="MBE0370284.1"/>
    <property type="molecule type" value="Genomic_DNA"/>
</dbReference>
<proteinExistence type="predicted"/>
<reference evidence="2 3" key="1">
    <citation type="submission" date="2015-03" db="EMBL/GenBank/DDBJ databases">
        <title>Genome sequence of Pseudoalteromonas aurantia.</title>
        <authorList>
            <person name="Xie B.-B."/>
            <person name="Rong J.-C."/>
            <person name="Qin Q.-L."/>
            <person name="Zhang Y.-Z."/>
        </authorList>
    </citation>
    <scope>NUCLEOTIDE SEQUENCE [LARGE SCALE GENOMIC DNA]</scope>
    <source>
        <strain evidence="2 3">208</strain>
    </source>
</reference>
<evidence type="ECO:0000256" key="1">
    <source>
        <dbReference type="SAM" id="Phobius"/>
    </source>
</evidence>
<dbReference type="Proteomes" id="UP000615755">
    <property type="component" value="Unassembled WGS sequence"/>
</dbReference>
<keyword evidence="1" id="KW-0472">Membrane</keyword>
<comment type="caution">
    <text evidence="2">The sequence shown here is derived from an EMBL/GenBank/DDBJ whole genome shotgun (WGS) entry which is preliminary data.</text>
</comment>
<evidence type="ECO:0000313" key="3">
    <source>
        <dbReference type="Proteomes" id="UP000615755"/>
    </source>
</evidence>
<protein>
    <submittedName>
        <fullName evidence="2">Uncharacterized protein</fullName>
    </submittedName>
</protein>
<feature type="transmembrane region" description="Helical" evidence="1">
    <location>
        <begin position="12"/>
        <end position="32"/>
    </location>
</feature>
<keyword evidence="3" id="KW-1185">Reference proteome</keyword>
<organism evidence="2 3">
    <name type="scientific">Pseudoalteromonas aurantia 208</name>
    <dbReference type="NCBI Taxonomy" id="1314867"/>
    <lineage>
        <taxon>Bacteria</taxon>
        <taxon>Pseudomonadati</taxon>
        <taxon>Pseudomonadota</taxon>
        <taxon>Gammaproteobacteria</taxon>
        <taxon>Alteromonadales</taxon>
        <taxon>Pseudoalteromonadaceae</taxon>
        <taxon>Pseudoalteromonas</taxon>
    </lineage>
</organism>
<name>A0ABR9EH63_9GAMM</name>
<keyword evidence="1" id="KW-1133">Transmembrane helix</keyword>